<feature type="domain" description="BTB" evidence="1">
    <location>
        <begin position="132"/>
        <end position="199"/>
    </location>
</feature>
<sequence length="285" mass="32776">TIKMSIDDVTKVCPTVGETSPVTRINGFPWRLRFTRSEDGLFGEVALICDKSTESDLWMSKTFFNTQITCGGATVHNQSLEHSFNSWNSDELFLDYFEFDASKKVVVEVRMTTVGDGDWFTRKQPMEWFLPTDVALVIGWEKIHVNKQALAAQSDYFNALFFGGFKEMTQSEIEIEDVDEQDFTLALKMLMIDEYVTDASAESILKIADQFGYKILLNKTNEFLLNSSSLSDHTKLRLSDHYKLHYLQEFLLPLYKSIEKVQELKRTEEFAAISNEMKPKIFDGI</sequence>
<evidence type="ECO:0000313" key="3">
    <source>
        <dbReference type="Proteomes" id="UP001432322"/>
    </source>
</evidence>
<evidence type="ECO:0000313" key="2">
    <source>
        <dbReference type="EMBL" id="GMT20984.1"/>
    </source>
</evidence>
<comment type="caution">
    <text evidence="2">The sequence shown here is derived from an EMBL/GenBank/DDBJ whole genome shotgun (WGS) entry which is preliminary data.</text>
</comment>
<dbReference type="AlphaFoldDB" id="A0AAV5VRJ6"/>
<proteinExistence type="predicted"/>
<name>A0AAV5VRJ6_9BILA</name>
<protein>
    <recommendedName>
        <fullName evidence="1">BTB domain-containing protein</fullName>
    </recommendedName>
</protein>
<dbReference type="EMBL" id="BTSY01000003">
    <property type="protein sequence ID" value="GMT20984.1"/>
    <property type="molecule type" value="Genomic_DNA"/>
</dbReference>
<dbReference type="SUPFAM" id="SSF54695">
    <property type="entry name" value="POZ domain"/>
    <property type="match status" value="1"/>
</dbReference>
<organism evidence="2 3">
    <name type="scientific">Pristionchus fissidentatus</name>
    <dbReference type="NCBI Taxonomy" id="1538716"/>
    <lineage>
        <taxon>Eukaryota</taxon>
        <taxon>Metazoa</taxon>
        <taxon>Ecdysozoa</taxon>
        <taxon>Nematoda</taxon>
        <taxon>Chromadorea</taxon>
        <taxon>Rhabditida</taxon>
        <taxon>Rhabditina</taxon>
        <taxon>Diplogasteromorpha</taxon>
        <taxon>Diplogasteroidea</taxon>
        <taxon>Neodiplogasteridae</taxon>
        <taxon>Pristionchus</taxon>
    </lineage>
</organism>
<dbReference type="Gene3D" id="3.30.710.10">
    <property type="entry name" value="Potassium Channel Kv1.1, Chain A"/>
    <property type="match status" value="1"/>
</dbReference>
<dbReference type="Pfam" id="PF00651">
    <property type="entry name" value="BTB"/>
    <property type="match status" value="1"/>
</dbReference>
<evidence type="ECO:0000259" key="1">
    <source>
        <dbReference type="PROSITE" id="PS50097"/>
    </source>
</evidence>
<gene>
    <name evidence="2" type="ORF">PFISCL1PPCAC_12281</name>
</gene>
<dbReference type="Proteomes" id="UP001432322">
    <property type="component" value="Unassembled WGS sequence"/>
</dbReference>
<dbReference type="PROSITE" id="PS50097">
    <property type="entry name" value="BTB"/>
    <property type="match status" value="1"/>
</dbReference>
<dbReference type="SMART" id="SM00225">
    <property type="entry name" value="BTB"/>
    <property type="match status" value="1"/>
</dbReference>
<dbReference type="InterPro" id="IPR011333">
    <property type="entry name" value="SKP1/BTB/POZ_sf"/>
</dbReference>
<dbReference type="PANTHER" id="PTHR22744">
    <property type="entry name" value="HELIX LOOP HELIX PROTEIN 21-RELATED"/>
    <property type="match status" value="1"/>
</dbReference>
<accession>A0AAV5VRJ6</accession>
<dbReference type="PANTHER" id="PTHR22744:SF14">
    <property type="entry name" value="BTB DOMAIN-CONTAINING PROTEIN-RELATED"/>
    <property type="match status" value="1"/>
</dbReference>
<feature type="non-terminal residue" evidence="2">
    <location>
        <position position="1"/>
    </location>
</feature>
<dbReference type="InterPro" id="IPR000210">
    <property type="entry name" value="BTB/POZ_dom"/>
</dbReference>
<keyword evidence="3" id="KW-1185">Reference proteome</keyword>
<reference evidence="2" key="1">
    <citation type="submission" date="2023-10" db="EMBL/GenBank/DDBJ databases">
        <title>Genome assembly of Pristionchus species.</title>
        <authorList>
            <person name="Yoshida K."/>
            <person name="Sommer R.J."/>
        </authorList>
    </citation>
    <scope>NUCLEOTIDE SEQUENCE</scope>
    <source>
        <strain evidence="2">RS5133</strain>
    </source>
</reference>